<evidence type="ECO:0000256" key="5">
    <source>
        <dbReference type="SAM" id="Phobius"/>
    </source>
</evidence>
<evidence type="ECO:0000256" key="4">
    <source>
        <dbReference type="ARBA" id="ARBA00023136"/>
    </source>
</evidence>
<evidence type="ECO:0000256" key="3">
    <source>
        <dbReference type="ARBA" id="ARBA00022989"/>
    </source>
</evidence>
<dbReference type="InterPro" id="IPR000620">
    <property type="entry name" value="EamA_dom"/>
</dbReference>
<dbReference type="AlphaFoldDB" id="A0A6C0LR83"/>
<keyword evidence="3 5" id="KW-1133">Transmembrane helix</keyword>
<dbReference type="Pfam" id="PF00892">
    <property type="entry name" value="EamA"/>
    <property type="match status" value="1"/>
</dbReference>
<accession>A0A6C0LR83</accession>
<dbReference type="SUPFAM" id="SSF103481">
    <property type="entry name" value="Multidrug resistance efflux transporter EmrE"/>
    <property type="match status" value="2"/>
</dbReference>
<reference evidence="7" key="1">
    <citation type="journal article" date="2020" name="Nature">
        <title>Giant virus diversity and host interactions through global metagenomics.</title>
        <authorList>
            <person name="Schulz F."/>
            <person name="Roux S."/>
            <person name="Paez-Espino D."/>
            <person name="Jungbluth S."/>
            <person name="Walsh D.A."/>
            <person name="Denef V.J."/>
            <person name="McMahon K.D."/>
            <person name="Konstantinidis K.T."/>
            <person name="Eloe-Fadrosh E.A."/>
            <person name="Kyrpides N.C."/>
            <person name="Woyke T."/>
        </authorList>
    </citation>
    <scope>NUCLEOTIDE SEQUENCE</scope>
    <source>
        <strain evidence="7">GVMAG-M-3300027963-9</strain>
    </source>
</reference>
<feature type="transmembrane region" description="Helical" evidence="5">
    <location>
        <begin position="270"/>
        <end position="288"/>
    </location>
</feature>
<sequence length="290" mass="31444">MIGPAELIVPASEVILASYPILIKSVDTNLWTQVFSRNLVYSSIAAFILGFGKQGFSGVSLMNTSGGGLLNLFHVGVSYKAFSDLPAGNAMSIFYAYPIWNLIGAYFIFNERIPWYQIPWIVLAVAGMLMIARPEVNSPLAEKPLGLLAAVFSGISESMIYFFFRLLGKEDTTFRGMFELYGGSFAWMLPVVGLASLLGSSNASLPKLDLSTKSWVPMLLFNSLIGFIGYSMRFAAIPYVSTMIFSVLSFFGIVAAYVFGYLFEGEKPSVLAAGGSLAILIANIAILSQS</sequence>
<keyword evidence="2 5" id="KW-0812">Transmembrane</keyword>
<dbReference type="InterPro" id="IPR050638">
    <property type="entry name" value="AA-Vitamin_Transporters"/>
</dbReference>
<dbReference type="GO" id="GO:0016020">
    <property type="term" value="C:membrane"/>
    <property type="evidence" value="ECO:0007669"/>
    <property type="project" value="UniProtKB-SubCell"/>
</dbReference>
<feature type="transmembrane region" description="Helical" evidence="5">
    <location>
        <begin position="115"/>
        <end position="132"/>
    </location>
</feature>
<dbReference type="InterPro" id="IPR037185">
    <property type="entry name" value="EmrE-like"/>
</dbReference>
<protein>
    <recommendedName>
        <fullName evidence="6">EamA domain-containing protein</fullName>
    </recommendedName>
</protein>
<evidence type="ECO:0000256" key="1">
    <source>
        <dbReference type="ARBA" id="ARBA00004141"/>
    </source>
</evidence>
<proteinExistence type="predicted"/>
<organism evidence="7">
    <name type="scientific">viral metagenome</name>
    <dbReference type="NCBI Taxonomy" id="1070528"/>
    <lineage>
        <taxon>unclassified sequences</taxon>
        <taxon>metagenomes</taxon>
        <taxon>organismal metagenomes</taxon>
    </lineage>
</organism>
<name>A0A6C0LR83_9ZZZZ</name>
<feature type="transmembrane region" description="Helical" evidence="5">
    <location>
        <begin position="184"/>
        <end position="203"/>
    </location>
</feature>
<comment type="subcellular location">
    <subcellularLocation>
        <location evidence="1">Membrane</location>
        <topology evidence="1">Multi-pass membrane protein</topology>
    </subcellularLocation>
</comment>
<feature type="transmembrane region" description="Helical" evidence="5">
    <location>
        <begin position="144"/>
        <end position="164"/>
    </location>
</feature>
<feature type="domain" description="EamA" evidence="6">
    <location>
        <begin position="11"/>
        <end position="132"/>
    </location>
</feature>
<evidence type="ECO:0000256" key="2">
    <source>
        <dbReference type="ARBA" id="ARBA00022692"/>
    </source>
</evidence>
<keyword evidence="4 5" id="KW-0472">Membrane</keyword>
<evidence type="ECO:0000259" key="6">
    <source>
        <dbReference type="Pfam" id="PF00892"/>
    </source>
</evidence>
<dbReference type="PANTHER" id="PTHR32322:SF2">
    <property type="entry name" value="EAMA DOMAIN-CONTAINING PROTEIN"/>
    <property type="match status" value="1"/>
</dbReference>
<feature type="transmembrane region" description="Helical" evidence="5">
    <location>
        <begin position="243"/>
        <end position="263"/>
    </location>
</feature>
<dbReference type="EMBL" id="MN740537">
    <property type="protein sequence ID" value="QHU32251.1"/>
    <property type="molecule type" value="Genomic_DNA"/>
</dbReference>
<evidence type="ECO:0000313" key="7">
    <source>
        <dbReference type="EMBL" id="QHU32251.1"/>
    </source>
</evidence>
<dbReference type="Gene3D" id="1.10.3730.20">
    <property type="match status" value="1"/>
</dbReference>
<dbReference type="PANTHER" id="PTHR32322">
    <property type="entry name" value="INNER MEMBRANE TRANSPORTER"/>
    <property type="match status" value="1"/>
</dbReference>
<feature type="transmembrane region" description="Helical" evidence="5">
    <location>
        <begin position="90"/>
        <end position="109"/>
    </location>
</feature>
<feature type="transmembrane region" description="Helical" evidence="5">
    <location>
        <begin position="215"/>
        <end position="237"/>
    </location>
</feature>